<name>A0A811UMI0_CERCA</name>
<dbReference type="GO" id="GO:0030170">
    <property type="term" value="F:pyridoxal phosphate binding"/>
    <property type="evidence" value="ECO:0007669"/>
    <property type="project" value="TreeGrafter"/>
</dbReference>
<keyword evidence="2" id="KW-0119">Carbohydrate metabolism</keyword>
<comment type="cofactor">
    <cofactor evidence="2">
        <name>pyridoxal 5'-phosphate</name>
        <dbReference type="ChEBI" id="CHEBI:597326"/>
    </cofactor>
</comment>
<proteinExistence type="inferred from homology"/>
<dbReference type="Proteomes" id="UP000606786">
    <property type="component" value="Unassembled WGS sequence"/>
</dbReference>
<dbReference type="InterPro" id="IPR000811">
    <property type="entry name" value="Glyco_trans_35"/>
</dbReference>
<dbReference type="PANTHER" id="PTHR11468">
    <property type="entry name" value="GLYCOGEN PHOSPHORYLASE"/>
    <property type="match status" value="1"/>
</dbReference>
<keyword evidence="4" id="KW-1185">Reference proteome</keyword>
<keyword evidence="2" id="KW-0808">Transferase</keyword>
<comment type="caution">
    <text evidence="3">The sequence shown here is derived from an EMBL/GenBank/DDBJ whole genome shotgun (WGS) entry which is preliminary data.</text>
</comment>
<evidence type="ECO:0000256" key="1">
    <source>
        <dbReference type="ARBA" id="ARBA00006047"/>
    </source>
</evidence>
<evidence type="ECO:0000313" key="3">
    <source>
        <dbReference type="EMBL" id="CAD6999017.1"/>
    </source>
</evidence>
<dbReference type="EC" id="2.4.1.1" evidence="2"/>
<dbReference type="PANTHER" id="PTHR11468:SF13">
    <property type="entry name" value="GLYCOGEN PHOSPHORYLASE"/>
    <property type="match status" value="1"/>
</dbReference>
<comment type="similarity">
    <text evidence="1 2">Belongs to the glycogen phosphorylase family.</text>
</comment>
<gene>
    <name evidence="3" type="ORF">CCAP1982_LOCUS7564</name>
</gene>
<evidence type="ECO:0000256" key="2">
    <source>
        <dbReference type="RuleBase" id="RU000587"/>
    </source>
</evidence>
<organism evidence="3 4">
    <name type="scientific">Ceratitis capitata</name>
    <name type="common">Mediterranean fruit fly</name>
    <name type="synonym">Tephritis capitata</name>
    <dbReference type="NCBI Taxonomy" id="7213"/>
    <lineage>
        <taxon>Eukaryota</taxon>
        <taxon>Metazoa</taxon>
        <taxon>Ecdysozoa</taxon>
        <taxon>Arthropoda</taxon>
        <taxon>Hexapoda</taxon>
        <taxon>Insecta</taxon>
        <taxon>Pterygota</taxon>
        <taxon>Neoptera</taxon>
        <taxon>Endopterygota</taxon>
        <taxon>Diptera</taxon>
        <taxon>Brachycera</taxon>
        <taxon>Muscomorpha</taxon>
        <taxon>Tephritoidea</taxon>
        <taxon>Tephritidae</taxon>
        <taxon>Ceratitis</taxon>
        <taxon>Ceratitis</taxon>
    </lineage>
</organism>
<keyword evidence="2" id="KW-0328">Glycosyltransferase</keyword>
<dbReference type="OrthoDB" id="9215500at2759"/>
<dbReference type="SUPFAM" id="SSF53756">
    <property type="entry name" value="UDP-Glycosyltransferase/glycogen phosphorylase"/>
    <property type="match status" value="1"/>
</dbReference>
<dbReference type="GO" id="GO:0005737">
    <property type="term" value="C:cytoplasm"/>
    <property type="evidence" value="ECO:0007669"/>
    <property type="project" value="TreeGrafter"/>
</dbReference>
<comment type="function">
    <text evidence="2">Allosteric enzyme that catalyzes the rate-limiting step in glycogen catabolism, the phosphorolytic cleavage of glycogen to produce glucose-1-phosphate, and plays a central role in maintaining cellular and organismal glucose homeostasis.</text>
</comment>
<dbReference type="Gene3D" id="3.40.50.2000">
    <property type="entry name" value="Glycogen Phosphorylase B"/>
    <property type="match status" value="2"/>
</dbReference>
<dbReference type="GO" id="GO:0005980">
    <property type="term" value="P:glycogen catabolic process"/>
    <property type="evidence" value="ECO:0007669"/>
    <property type="project" value="TreeGrafter"/>
</dbReference>
<accession>A0A811UMI0</accession>
<keyword evidence="2" id="KW-0663">Pyridoxal phosphate</keyword>
<dbReference type="AlphaFoldDB" id="A0A811UMI0"/>
<dbReference type="EMBL" id="CAJHJT010000012">
    <property type="protein sequence ID" value="CAD6999017.1"/>
    <property type="molecule type" value="Genomic_DNA"/>
</dbReference>
<sequence>MTVEEVEALKKRGYNAYDYYNKNPEIRQCIDQIQGGFFSPSNPNEFKNIADILLKYDHYYLLADYEAYIKAQELVSKTYQNQAKWLEMSINNIASSGKFSSDRTICEYAREIGGVEPTWEKLPAPEDTPAAK</sequence>
<dbReference type="Pfam" id="PF00343">
    <property type="entry name" value="Phosphorylase"/>
    <property type="match status" value="1"/>
</dbReference>
<evidence type="ECO:0000313" key="4">
    <source>
        <dbReference type="Proteomes" id="UP000606786"/>
    </source>
</evidence>
<protein>
    <recommendedName>
        <fullName evidence="2">Alpha-1,4 glucan phosphorylase</fullName>
        <ecNumber evidence="2">2.4.1.1</ecNumber>
    </recommendedName>
</protein>
<dbReference type="GO" id="GO:0008184">
    <property type="term" value="F:glycogen phosphorylase activity"/>
    <property type="evidence" value="ECO:0007669"/>
    <property type="project" value="InterPro"/>
</dbReference>
<reference evidence="3" key="1">
    <citation type="submission" date="2020-11" db="EMBL/GenBank/DDBJ databases">
        <authorList>
            <person name="Whitehead M."/>
        </authorList>
    </citation>
    <scope>NUCLEOTIDE SEQUENCE</scope>
    <source>
        <strain evidence="3">EGII</strain>
    </source>
</reference>
<comment type="catalytic activity">
    <reaction evidence="2">
        <text>[(1-&gt;4)-alpha-D-glucosyl](n) + phosphate = [(1-&gt;4)-alpha-D-glucosyl](n-1) + alpha-D-glucose 1-phosphate</text>
        <dbReference type="Rhea" id="RHEA:41732"/>
        <dbReference type="Rhea" id="RHEA-COMP:9584"/>
        <dbReference type="Rhea" id="RHEA-COMP:9586"/>
        <dbReference type="ChEBI" id="CHEBI:15444"/>
        <dbReference type="ChEBI" id="CHEBI:43474"/>
        <dbReference type="ChEBI" id="CHEBI:58601"/>
        <dbReference type="EC" id="2.4.1.1"/>
    </reaction>
</comment>